<dbReference type="InParanoid" id="I7EPE5"/>
<reference evidence="1 2" key="1">
    <citation type="journal article" date="2003" name="Science">
        <title>Genome of Geobacter sulfurreducens: metal reduction in subsurface environments.</title>
        <authorList>
            <person name="Methe B.A."/>
            <person name="Nelson K.E."/>
            <person name="Eisen J.A."/>
            <person name="Paulsen I.T."/>
            <person name="Nelson W."/>
            <person name="Heidelberg J.F."/>
            <person name="Wu D."/>
            <person name="Wu M."/>
            <person name="Ward N."/>
            <person name="Beanan M.J."/>
            <person name="Dodson R.J."/>
            <person name="Madupu R."/>
            <person name="Brinkac L.M."/>
            <person name="Daugherty S.C."/>
            <person name="DeBoy R.T."/>
            <person name="Durkin A.S."/>
            <person name="Gwinn M."/>
            <person name="Kolonay J.F."/>
            <person name="Sullivan S.A."/>
            <person name="Haft D.H."/>
            <person name="Selengut J."/>
            <person name="Davidsen T.M."/>
            <person name="Zafar N."/>
            <person name="White O."/>
            <person name="Tran B."/>
            <person name="Romero C."/>
            <person name="Forberger H.A."/>
            <person name="Weidman J."/>
            <person name="Khouri H."/>
            <person name="Feldblyum T.V."/>
            <person name="Utterback T.R."/>
            <person name="Van Aken S.E."/>
            <person name="Lovley D.R."/>
            <person name="Fraser C.M."/>
        </authorList>
    </citation>
    <scope>NUCLEOTIDE SEQUENCE [LARGE SCALE GENOMIC DNA]</scope>
    <source>
        <strain evidence="2">ATCC 51573 / DSM 12127 / PCA</strain>
    </source>
</reference>
<accession>I7EPE5</accession>
<reference evidence="1 2" key="2">
    <citation type="journal article" date="2012" name="BMC Genomics">
        <title>Comparative genomic analysis of Geobacter sulfurreducens KN400, a strain with enhanced capacity for extracellular electron transfer and electricity production.</title>
        <authorList>
            <person name="Butler J.E."/>
            <person name="Young N.D."/>
            <person name="Aklujkar M."/>
            <person name="Lovley D.R."/>
        </authorList>
    </citation>
    <scope>NUCLEOTIDE SEQUENCE [LARGE SCALE GENOMIC DNA]</scope>
    <source>
        <strain evidence="2">ATCC 51573 / DSM 12127 / PCA</strain>
    </source>
</reference>
<evidence type="ECO:0000313" key="2">
    <source>
        <dbReference type="Proteomes" id="UP000000577"/>
    </source>
</evidence>
<organism evidence="1 2">
    <name type="scientific">Geobacter sulfurreducens (strain ATCC 51573 / DSM 12127 / PCA)</name>
    <dbReference type="NCBI Taxonomy" id="243231"/>
    <lineage>
        <taxon>Bacteria</taxon>
        <taxon>Pseudomonadati</taxon>
        <taxon>Thermodesulfobacteriota</taxon>
        <taxon>Desulfuromonadia</taxon>
        <taxon>Geobacterales</taxon>
        <taxon>Geobacteraceae</taxon>
        <taxon>Geobacter</taxon>
    </lineage>
</organism>
<sequence>MKKKSYIRPRVVGSAVVHPC</sequence>
<dbReference type="AlphaFoldDB" id="I7EPE5"/>
<dbReference type="EMBL" id="AE017180">
    <property type="protein sequence ID" value="AFP20510.1"/>
    <property type="molecule type" value="Genomic_DNA"/>
</dbReference>
<dbReference type="Proteomes" id="UP000000577">
    <property type="component" value="Chromosome"/>
</dbReference>
<keyword evidence="2" id="KW-1185">Reference proteome</keyword>
<dbReference type="KEGG" id="gsu:GSU3618"/>
<proteinExistence type="predicted"/>
<dbReference type="HOGENOM" id="CLU_222182_0_0_7"/>
<evidence type="ECO:0000313" key="1">
    <source>
        <dbReference type="EMBL" id="AFP20510.1"/>
    </source>
</evidence>
<dbReference type="STRING" id="243231.GSU3618"/>
<dbReference type="EnsemblBacteria" id="AFP20510">
    <property type="protein sequence ID" value="AFP20510"/>
    <property type="gene ID" value="GSU3618"/>
</dbReference>
<gene>
    <name evidence="1" type="ordered locus">GSU3618</name>
</gene>
<protein>
    <submittedName>
        <fullName evidence="1">Uncharacterized protein</fullName>
    </submittedName>
</protein>
<name>I7EPE5_GEOSL</name>